<evidence type="ECO:0000259" key="3">
    <source>
        <dbReference type="PROSITE" id="PS50158"/>
    </source>
</evidence>
<dbReference type="InterPro" id="IPR036875">
    <property type="entry name" value="Znf_CCHC_sf"/>
</dbReference>
<accession>A0A2P5AQX0</accession>
<evidence type="ECO:0000256" key="1">
    <source>
        <dbReference type="PROSITE-ProRule" id="PRU00047"/>
    </source>
</evidence>
<dbReference type="Pfam" id="PF14223">
    <property type="entry name" value="Retrotran_gag_2"/>
    <property type="match status" value="1"/>
</dbReference>
<name>A0A2P5AQX0_PARAD</name>
<feature type="compositionally biased region" description="Basic residues" evidence="2">
    <location>
        <begin position="123"/>
        <end position="133"/>
    </location>
</feature>
<keyword evidence="1" id="KW-0863">Zinc-finger</keyword>
<dbReference type="PROSITE" id="PS50158">
    <property type="entry name" value="ZF_CCHC"/>
    <property type="match status" value="1"/>
</dbReference>
<sequence>MKKSIANRLYQKKKLYTLHIEEGKSLKKHLDDFNKIILDLKNIDVEIEDEDQAIILLCSFPQSRYEHLVDTLLYKKESLTMAQVKAAINSKELQKQHGTKEDLTGEGLTARGRNEKWDTKWNNKSRSKSKPRLKCLTCHKEGHFKRDCPEKEKKKKKKKKRRKKIS</sequence>
<keyword evidence="1" id="KW-0862">Zinc</keyword>
<feature type="region of interest" description="Disordered" evidence="2">
    <location>
        <begin position="146"/>
        <end position="166"/>
    </location>
</feature>
<feature type="region of interest" description="Disordered" evidence="2">
    <location>
        <begin position="114"/>
        <end position="134"/>
    </location>
</feature>
<organism evidence="4 5">
    <name type="scientific">Parasponia andersonii</name>
    <name type="common">Sponia andersonii</name>
    <dbReference type="NCBI Taxonomy" id="3476"/>
    <lineage>
        <taxon>Eukaryota</taxon>
        <taxon>Viridiplantae</taxon>
        <taxon>Streptophyta</taxon>
        <taxon>Embryophyta</taxon>
        <taxon>Tracheophyta</taxon>
        <taxon>Spermatophyta</taxon>
        <taxon>Magnoliopsida</taxon>
        <taxon>eudicotyledons</taxon>
        <taxon>Gunneridae</taxon>
        <taxon>Pentapetalae</taxon>
        <taxon>rosids</taxon>
        <taxon>fabids</taxon>
        <taxon>Rosales</taxon>
        <taxon>Cannabaceae</taxon>
        <taxon>Parasponia</taxon>
    </lineage>
</organism>
<proteinExistence type="predicted"/>
<evidence type="ECO:0000256" key="2">
    <source>
        <dbReference type="SAM" id="MobiDB-lite"/>
    </source>
</evidence>
<dbReference type="GO" id="GO:0003676">
    <property type="term" value="F:nucleic acid binding"/>
    <property type="evidence" value="ECO:0007669"/>
    <property type="project" value="InterPro"/>
</dbReference>
<dbReference type="Gene3D" id="4.10.60.10">
    <property type="entry name" value="Zinc finger, CCHC-type"/>
    <property type="match status" value="1"/>
</dbReference>
<keyword evidence="5" id="KW-1185">Reference proteome</keyword>
<dbReference type="InterPro" id="IPR001878">
    <property type="entry name" value="Znf_CCHC"/>
</dbReference>
<protein>
    <submittedName>
        <fullName evidence="4">Zinc finger, CCHC-type</fullName>
    </submittedName>
</protein>
<gene>
    <name evidence="4" type="ORF">PanWU01x14_308490</name>
</gene>
<comment type="caution">
    <text evidence="4">The sequence shown here is derived from an EMBL/GenBank/DDBJ whole genome shotgun (WGS) entry which is preliminary data.</text>
</comment>
<reference evidence="5" key="1">
    <citation type="submission" date="2016-06" db="EMBL/GenBank/DDBJ databases">
        <title>Parallel loss of symbiosis genes in relatives of nitrogen-fixing non-legume Parasponia.</title>
        <authorList>
            <person name="Van Velzen R."/>
            <person name="Holmer R."/>
            <person name="Bu F."/>
            <person name="Rutten L."/>
            <person name="Van Zeijl A."/>
            <person name="Liu W."/>
            <person name="Santuari L."/>
            <person name="Cao Q."/>
            <person name="Sharma T."/>
            <person name="Shen D."/>
            <person name="Roswanjaya Y."/>
            <person name="Wardhani T."/>
            <person name="Kalhor M.S."/>
            <person name="Jansen J."/>
            <person name="Van den Hoogen J."/>
            <person name="Gungor B."/>
            <person name="Hartog M."/>
            <person name="Hontelez J."/>
            <person name="Verver J."/>
            <person name="Yang W.-C."/>
            <person name="Schijlen E."/>
            <person name="Repin R."/>
            <person name="Schilthuizen M."/>
            <person name="Schranz E."/>
            <person name="Heidstra R."/>
            <person name="Miyata K."/>
            <person name="Fedorova E."/>
            <person name="Kohlen W."/>
            <person name="Bisseling T."/>
            <person name="Smit S."/>
            <person name="Geurts R."/>
        </authorList>
    </citation>
    <scope>NUCLEOTIDE SEQUENCE [LARGE SCALE GENOMIC DNA]</scope>
    <source>
        <strain evidence="5">cv. WU1-14</strain>
    </source>
</reference>
<keyword evidence="1" id="KW-0479">Metal-binding</keyword>
<dbReference type="AlphaFoldDB" id="A0A2P5AQX0"/>
<dbReference type="GO" id="GO:0008270">
    <property type="term" value="F:zinc ion binding"/>
    <property type="evidence" value="ECO:0007669"/>
    <property type="project" value="UniProtKB-KW"/>
</dbReference>
<feature type="compositionally biased region" description="Basic residues" evidence="2">
    <location>
        <begin position="153"/>
        <end position="166"/>
    </location>
</feature>
<feature type="domain" description="CCHC-type" evidence="3">
    <location>
        <begin position="134"/>
        <end position="150"/>
    </location>
</feature>
<evidence type="ECO:0000313" key="5">
    <source>
        <dbReference type="Proteomes" id="UP000237105"/>
    </source>
</evidence>
<evidence type="ECO:0000313" key="4">
    <source>
        <dbReference type="EMBL" id="PON38934.1"/>
    </source>
</evidence>
<dbReference type="SUPFAM" id="SSF57756">
    <property type="entry name" value="Retrovirus zinc finger-like domains"/>
    <property type="match status" value="1"/>
</dbReference>
<dbReference type="EMBL" id="JXTB01000480">
    <property type="protein sequence ID" value="PON38934.1"/>
    <property type="molecule type" value="Genomic_DNA"/>
</dbReference>
<dbReference type="SMART" id="SM00343">
    <property type="entry name" value="ZnF_C2HC"/>
    <property type="match status" value="1"/>
</dbReference>
<dbReference type="Proteomes" id="UP000237105">
    <property type="component" value="Unassembled WGS sequence"/>
</dbReference>
<dbReference type="OrthoDB" id="995288at2759"/>